<dbReference type="KEGG" id="halt:IM660_03605"/>
<evidence type="ECO:0000313" key="2">
    <source>
        <dbReference type="Proteomes" id="UP000593758"/>
    </source>
</evidence>
<protein>
    <recommendedName>
        <fullName evidence="3">ParB-like nuclease family protein</fullName>
    </recommendedName>
</protein>
<dbReference type="EMBL" id="CP063169">
    <property type="protein sequence ID" value="QOR71397.1"/>
    <property type="molecule type" value="Genomic_DNA"/>
</dbReference>
<sequence length="143" mass="15788">MPPRDRAAPDLSRAELLQQTPQAIRAAFGDDAWLLVDLWAVSEPVVDVPVAAFDWLLDLPLWQRDGRRFQVSPRDVLATPFHYPDHLARVRAADRAYPVHAVERQGGLVILDGYHRLLGAILDGARSVPAIVLTPAQLASLST</sequence>
<dbReference type="Proteomes" id="UP000593758">
    <property type="component" value="Chromosome"/>
</dbReference>
<dbReference type="SUPFAM" id="SSF110849">
    <property type="entry name" value="ParB/Sulfiredoxin"/>
    <property type="match status" value="1"/>
</dbReference>
<keyword evidence="2" id="KW-1185">Reference proteome</keyword>
<evidence type="ECO:0000313" key="1">
    <source>
        <dbReference type="EMBL" id="QOR71397.1"/>
    </source>
</evidence>
<dbReference type="RefSeq" id="WP_193498060.1">
    <property type="nucleotide sequence ID" value="NZ_CP063169.1"/>
</dbReference>
<name>A0A7M1SWI2_9MICO</name>
<evidence type="ECO:0008006" key="3">
    <source>
        <dbReference type="Google" id="ProtNLM"/>
    </source>
</evidence>
<proteinExistence type="predicted"/>
<dbReference type="AlphaFoldDB" id="A0A7M1SWI2"/>
<gene>
    <name evidence="1" type="ORF">IM660_03605</name>
</gene>
<organism evidence="1 2">
    <name type="scientific">Ruania alkalisoli</name>
    <dbReference type="NCBI Taxonomy" id="2779775"/>
    <lineage>
        <taxon>Bacteria</taxon>
        <taxon>Bacillati</taxon>
        <taxon>Actinomycetota</taxon>
        <taxon>Actinomycetes</taxon>
        <taxon>Micrococcales</taxon>
        <taxon>Ruaniaceae</taxon>
        <taxon>Ruania</taxon>
    </lineage>
</organism>
<dbReference type="InterPro" id="IPR036086">
    <property type="entry name" value="ParB/Sulfiredoxin_sf"/>
</dbReference>
<reference evidence="1 2" key="1">
    <citation type="submission" date="2020-10" db="EMBL/GenBank/DDBJ databases">
        <title>Haloactinobacterium sp. RN3S43, a bacterium isolated from saline soil.</title>
        <authorList>
            <person name="Sun J.-Q."/>
        </authorList>
    </citation>
    <scope>NUCLEOTIDE SEQUENCE [LARGE SCALE GENOMIC DNA]</scope>
    <source>
        <strain evidence="1 2">RN3S43</strain>
    </source>
</reference>
<accession>A0A7M1SWI2</accession>